<dbReference type="GO" id="GO:0005576">
    <property type="term" value="C:extracellular region"/>
    <property type="evidence" value="ECO:0007669"/>
    <property type="project" value="UniProtKB-SubCell"/>
</dbReference>
<evidence type="ECO:0000259" key="4">
    <source>
        <dbReference type="PROSITE" id="PS51208"/>
    </source>
</evidence>
<evidence type="ECO:0000256" key="1">
    <source>
        <dbReference type="ARBA" id="ARBA00004613"/>
    </source>
</evidence>
<keyword evidence="2" id="KW-0964">Secreted</keyword>
<dbReference type="AlphaFoldDB" id="A0A2S9RPD9"/>
<keyword evidence="3" id="KW-0732">Signal</keyword>
<dbReference type="InterPro" id="IPR011050">
    <property type="entry name" value="Pectin_lyase_fold/virulence"/>
</dbReference>
<accession>A0A2S9RPD9</accession>
<dbReference type="NCBIfam" id="TIGR01414">
    <property type="entry name" value="autotrans_barl"/>
    <property type="match status" value="1"/>
</dbReference>
<dbReference type="RefSeq" id="WP_105891985.1">
    <property type="nucleotide sequence ID" value="NZ_MZLP01000169.1"/>
</dbReference>
<dbReference type="Gene3D" id="2.40.128.130">
    <property type="entry name" value="Autotransporter beta-domain"/>
    <property type="match status" value="1"/>
</dbReference>
<sequence>MSFGDKKSIVKIENYHLSSEEQSEGRTTTKTIFSATNGHESHELHLNNVSTKLKNLLIDYRYNPNAKVFIKNDKAYEVETKGFALIYANKGEINGGTYIGDKVVIQAEKNIDFTINNATLRSSVVPISMNYKYSSQNDYIGGKLTINDSVITVSDKERTNDSIYPAIWVIDYDTTLTINRSTITGEDKAAAVGLRGIYRNGHNKLTKIFINDSLIDTGSAFGFNGSTISQYDLSPRTIELINTIMTDKVKYLLGDTEGWSQPHDIPLEIIAKNNSKLSGAFNYYYNDYQNRLTLKSHSEWKVKGHGENNRFFNQLKKLTLDEGKVYFAGKDIELRVIDKVSGNGIFGLYADLSTDDVNLAKNTLTFQEGWEGNFEVEIYDVGDGSFKKAHGKQLINIPQNNDAHATFYRRHLKGVEELVLSKCPTGWCTYVKPRTESVVYAANSEAANNMFTLRLYDRLGNVFMQPNKSQAVWLRTIRSTHNQQLIGGESRLQGVRNGVQLGGNLYHKQTPHGNVLAGLMAGYAKYQSTAVNHETDIVVNGQVKGYSLGVYGTWYQNNENHTGAYVDSWLNYNWFKNRVSGNKFREEYGSRGLTASIEAGYNFLVLDKTVTNGNQYRVYIQPQLQMRYMAVKGHHVEQNGTQIKPLGQDNLQSRAGIKAYLDAKFINHIEVAPFVAINSLYQNKGFGVSMDGEKRLIDNNKKAFEFEMGADVKLKDKVKLWASFATQSGKHRDKNKQGQMGLKFEF</sequence>
<dbReference type="InterPro" id="IPR005546">
    <property type="entry name" value="Autotransporte_beta"/>
</dbReference>
<reference evidence="5 6" key="1">
    <citation type="submission" date="2017-04" db="EMBL/GenBank/DDBJ databases">
        <title>Haemophilus influenzae in COPD genome sequencing project.</title>
        <authorList>
            <person name="Murphy T.F."/>
            <person name="Kong Y."/>
            <person name="Nadendla S."/>
            <person name="Tettelin H."/>
            <person name="Pettigrew M."/>
        </authorList>
    </citation>
    <scope>NUCLEOTIDE SEQUENCE [LARGE SCALE GENOMIC DNA]</scope>
    <source>
        <strain evidence="5 6">56P127H1</strain>
    </source>
</reference>
<dbReference type="InterPro" id="IPR012332">
    <property type="entry name" value="Autotransporter_pectin_lyase_C"/>
</dbReference>
<evidence type="ECO:0000256" key="3">
    <source>
        <dbReference type="ARBA" id="ARBA00022729"/>
    </source>
</evidence>
<dbReference type="InterPro" id="IPR050909">
    <property type="entry name" value="Bact_Autotransporter_VF"/>
</dbReference>
<protein>
    <submittedName>
        <fullName evidence="5">Outer membrane protein IcsA autotransporter</fullName>
    </submittedName>
</protein>
<organism evidence="5 6">
    <name type="scientific">Haemophilus influenzae</name>
    <dbReference type="NCBI Taxonomy" id="727"/>
    <lineage>
        <taxon>Bacteria</taxon>
        <taxon>Pseudomonadati</taxon>
        <taxon>Pseudomonadota</taxon>
        <taxon>Gammaproteobacteria</taxon>
        <taxon>Pasteurellales</taxon>
        <taxon>Pasteurellaceae</taxon>
        <taxon>Haemophilus</taxon>
    </lineage>
</organism>
<dbReference type="EMBL" id="NEBY01000234">
    <property type="protein sequence ID" value="PRJ60047.1"/>
    <property type="molecule type" value="Genomic_DNA"/>
</dbReference>
<dbReference type="PROSITE" id="PS51208">
    <property type="entry name" value="AUTOTRANSPORTER"/>
    <property type="match status" value="1"/>
</dbReference>
<dbReference type="InterPro" id="IPR006315">
    <property type="entry name" value="OM_autotransptr_brl_dom"/>
</dbReference>
<dbReference type="SUPFAM" id="SSF103515">
    <property type="entry name" value="Autotransporter"/>
    <property type="match status" value="1"/>
</dbReference>
<evidence type="ECO:0000256" key="2">
    <source>
        <dbReference type="ARBA" id="ARBA00022525"/>
    </source>
</evidence>
<dbReference type="Proteomes" id="UP000238532">
    <property type="component" value="Unassembled WGS sequence"/>
</dbReference>
<feature type="domain" description="Autotransporter" evidence="4">
    <location>
        <begin position="465"/>
        <end position="746"/>
    </location>
</feature>
<dbReference type="Pfam" id="PF03797">
    <property type="entry name" value="Autotransporter"/>
    <property type="match status" value="1"/>
</dbReference>
<proteinExistence type="predicted"/>
<evidence type="ECO:0000313" key="5">
    <source>
        <dbReference type="EMBL" id="PRJ60047.1"/>
    </source>
</evidence>
<dbReference type="SMART" id="SM00869">
    <property type="entry name" value="Autotransporter"/>
    <property type="match status" value="1"/>
</dbReference>
<dbReference type="GO" id="GO:0019867">
    <property type="term" value="C:outer membrane"/>
    <property type="evidence" value="ECO:0007669"/>
    <property type="project" value="InterPro"/>
</dbReference>
<dbReference type="InterPro" id="IPR036709">
    <property type="entry name" value="Autotransporte_beta_dom_sf"/>
</dbReference>
<name>A0A2S9RPD9_HAEIF</name>
<dbReference type="SUPFAM" id="SSF51126">
    <property type="entry name" value="Pectin lyase-like"/>
    <property type="match status" value="1"/>
</dbReference>
<comment type="caution">
    <text evidence="5">The sequence shown here is derived from an EMBL/GenBank/DDBJ whole genome shotgun (WGS) entry which is preliminary data.</text>
</comment>
<comment type="subcellular location">
    <subcellularLocation>
        <location evidence="1">Secreted</location>
    </subcellularLocation>
</comment>
<dbReference type="PANTHER" id="PTHR12338:SF5">
    <property type="entry name" value="ANTIGEN 43-RELATED"/>
    <property type="match status" value="1"/>
</dbReference>
<dbReference type="PANTHER" id="PTHR12338">
    <property type="entry name" value="AUTOTRANSPORTER"/>
    <property type="match status" value="1"/>
</dbReference>
<gene>
    <name evidence="5" type="primary">icsA_1</name>
    <name evidence="5" type="ORF">BV102_00764</name>
</gene>
<evidence type="ECO:0000313" key="6">
    <source>
        <dbReference type="Proteomes" id="UP000238532"/>
    </source>
</evidence>
<dbReference type="Gene3D" id="2.160.20.20">
    <property type="match status" value="1"/>
</dbReference>